<dbReference type="EMBL" id="RBXN01000009">
    <property type="protein sequence ID" value="RKT49870.1"/>
    <property type="molecule type" value="Genomic_DNA"/>
</dbReference>
<gene>
    <name evidence="1" type="ORF">BC742_2463</name>
</gene>
<dbReference type="GeneID" id="92929329"/>
<protein>
    <submittedName>
        <fullName evidence="1">Uncharacterized protein</fullName>
    </submittedName>
</protein>
<dbReference type="AlphaFoldDB" id="A0A495VLU5"/>
<accession>A0A495VLU5</accession>
<sequence length="88" mass="9520">MNNIMPLDKNLNPVPVLPIGTAQDITDGTLPSGASRIIRITAVTDCRLWQYRGDKTGSGVLLPSGQTEYFSVYEGYSIEISGTANVME</sequence>
<organism evidence="1 2">
    <name type="scientific">Coprobacter fastidiosus NSB1 = JCM 33896</name>
    <dbReference type="NCBI Taxonomy" id="1349822"/>
    <lineage>
        <taxon>Bacteria</taxon>
        <taxon>Pseudomonadati</taxon>
        <taxon>Bacteroidota</taxon>
        <taxon>Bacteroidia</taxon>
        <taxon>Bacteroidales</taxon>
        <taxon>Barnesiellaceae</taxon>
        <taxon>Coprobacter</taxon>
    </lineage>
</organism>
<evidence type="ECO:0000313" key="1">
    <source>
        <dbReference type="EMBL" id="RKT49870.1"/>
    </source>
</evidence>
<reference evidence="1 2" key="1">
    <citation type="submission" date="2018-10" db="EMBL/GenBank/DDBJ databases">
        <title>Genomic Encyclopedia of Archaeal and Bacterial Type Strains, Phase II (KMG-II): from individual species to whole genera.</title>
        <authorList>
            <person name="Goeker M."/>
        </authorList>
    </citation>
    <scope>NUCLEOTIDE SEQUENCE [LARGE SCALE GENOMIC DNA]</scope>
    <source>
        <strain evidence="1 2">NSB1</strain>
    </source>
</reference>
<evidence type="ECO:0000313" key="2">
    <source>
        <dbReference type="Proteomes" id="UP000269493"/>
    </source>
</evidence>
<name>A0A495VLU5_9BACT</name>
<comment type="caution">
    <text evidence="1">The sequence shown here is derived from an EMBL/GenBank/DDBJ whole genome shotgun (WGS) entry which is preliminary data.</text>
</comment>
<dbReference type="Proteomes" id="UP000269493">
    <property type="component" value="Unassembled WGS sequence"/>
</dbReference>
<keyword evidence="2" id="KW-1185">Reference proteome</keyword>
<proteinExistence type="predicted"/>
<dbReference type="RefSeq" id="WP_022600723.1">
    <property type="nucleotide sequence ID" value="NZ_KI440786.1"/>
</dbReference>